<dbReference type="Proteomes" id="UP000289738">
    <property type="component" value="Chromosome B06"/>
</dbReference>
<dbReference type="GO" id="GO:0005769">
    <property type="term" value="C:early endosome"/>
    <property type="evidence" value="ECO:0007669"/>
    <property type="project" value="TreeGrafter"/>
</dbReference>
<dbReference type="Pfam" id="PF10270">
    <property type="entry name" value="MMgT"/>
    <property type="match status" value="1"/>
</dbReference>
<evidence type="ECO:0000313" key="9">
    <source>
        <dbReference type="EMBL" id="RYR03464.1"/>
    </source>
</evidence>
<dbReference type="GO" id="GO:0005886">
    <property type="term" value="C:plasma membrane"/>
    <property type="evidence" value="ECO:0007669"/>
    <property type="project" value="TreeGrafter"/>
</dbReference>
<dbReference type="PANTHER" id="PTHR21181:SF7">
    <property type="entry name" value="ER MEMBRANE PROTEIN COMPLEX SUBUNIT 5"/>
    <property type="match status" value="1"/>
</dbReference>
<evidence type="ECO:0000256" key="1">
    <source>
        <dbReference type="ARBA" id="ARBA00004477"/>
    </source>
</evidence>
<evidence type="ECO:0008006" key="11">
    <source>
        <dbReference type="Google" id="ProtNLM"/>
    </source>
</evidence>
<keyword evidence="7 8" id="KW-0472">Membrane</keyword>
<keyword evidence="10" id="KW-1185">Reference proteome</keyword>
<evidence type="ECO:0000256" key="7">
    <source>
        <dbReference type="ARBA" id="ARBA00023136"/>
    </source>
</evidence>
<sequence length="237" mass="26042">MNKSGANPTSIQLAGSLKPLHSPPSFELVAELLSSGLVSAAFLSTSATACKICCGHRNENRLLQKLRFLNILQENGGLCWVVKRQNISHFILGYTVGQPPGLGIWRFRHTSHSPKPQNSSSRSICIVALQIMALGFAIGVFGVLILFHAAYSTIQYRGLLKITEEEFSGPPFNVVTELSLGLVLCMWAALTVPGKFLSIHPDSEENRIVSLPANLDFMIFNHRGKVFPVEMDLKLKQ</sequence>
<gene>
    <name evidence="9" type="ORF">Ahy_B06g082437</name>
</gene>
<evidence type="ECO:0000256" key="8">
    <source>
        <dbReference type="SAM" id="Phobius"/>
    </source>
</evidence>
<name>A0A444YND6_ARAHY</name>
<evidence type="ECO:0000313" key="10">
    <source>
        <dbReference type="Proteomes" id="UP000289738"/>
    </source>
</evidence>
<comment type="similarity">
    <text evidence="2">Belongs to the membrane magnesium transporter (TC 1.A.67) family.</text>
</comment>
<dbReference type="GO" id="GO:0072546">
    <property type="term" value="C:EMC complex"/>
    <property type="evidence" value="ECO:0007669"/>
    <property type="project" value="TreeGrafter"/>
</dbReference>
<evidence type="ECO:0000256" key="5">
    <source>
        <dbReference type="ARBA" id="ARBA00022824"/>
    </source>
</evidence>
<keyword evidence="4 8" id="KW-0812">Transmembrane</keyword>
<dbReference type="AlphaFoldDB" id="A0A444YND6"/>
<dbReference type="InterPro" id="IPR018937">
    <property type="entry name" value="MMgT"/>
</dbReference>
<dbReference type="GO" id="GO:0022890">
    <property type="term" value="F:inorganic cation transmembrane transporter activity"/>
    <property type="evidence" value="ECO:0007669"/>
    <property type="project" value="TreeGrafter"/>
</dbReference>
<evidence type="ECO:0000256" key="4">
    <source>
        <dbReference type="ARBA" id="ARBA00022692"/>
    </source>
</evidence>
<dbReference type="PANTHER" id="PTHR21181">
    <property type="match status" value="1"/>
</dbReference>
<evidence type="ECO:0000256" key="3">
    <source>
        <dbReference type="ARBA" id="ARBA00011276"/>
    </source>
</evidence>
<protein>
    <recommendedName>
        <fullName evidence="11">Membrane magnesium transporter</fullName>
    </recommendedName>
</protein>
<dbReference type="STRING" id="3818.A0A444YND6"/>
<keyword evidence="5" id="KW-0256">Endoplasmic reticulum</keyword>
<evidence type="ECO:0000256" key="6">
    <source>
        <dbReference type="ARBA" id="ARBA00022989"/>
    </source>
</evidence>
<organism evidence="9 10">
    <name type="scientific">Arachis hypogaea</name>
    <name type="common">Peanut</name>
    <dbReference type="NCBI Taxonomy" id="3818"/>
    <lineage>
        <taxon>Eukaryota</taxon>
        <taxon>Viridiplantae</taxon>
        <taxon>Streptophyta</taxon>
        <taxon>Embryophyta</taxon>
        <taxon>Tracheophyta</taxon>
        <taxon>Spermatophyta</taxon>
        <taxon>Magnoliopsida</taxon>
        <taxon>eudicotyledons</taxon>
        <taxon>Gunneridae</taxon>
        <taxon>Pentapetalae</taxon>
        <taxon>rosids</taxon>
        <taxon>fabids</taxon>
        <taxon>Fabales</taxon>
        <taxon>Fabaceae</taxon>
        <taxon>Papilionoideae</taxon>
        <taxon>50 kb inversion clade</taxon>
        <taxon>dalbergioids sensu lato</taxon>
        <taxon>Dalbergieae</taxon>
        <taxon>Pterocarpus clade</taxon>
        <taxon>Arachis</taxon>
    </lineage>
</organism>
<dbReference type="GO" id="GO:0005794">
    <property type="term" value="C:Golgi apparatus"/>
    <property type="evidence" value="ECO:0007669"/>
    <property type="project" value="TreeGrafter"/>
</dbReference>
<comment type="subunit">
    <text evidence="3">Component of the ER membrane protein complex (EMC).</text>
</comment>
<accession>A0A444YND6</accession>
<reference evidence="9 10" key="1">
    <citation type="submission" date="2019-01" db="EMBL/GenBank/DDBJ databases">
        <title>Sequencing of cultivated peanut Arachis hypogaea provides insights into genome evolution and oil improvement.</title>
        <authorList>
            <person name="Chen X."/>
        </authorList>
    </citation>
    <scope>NUCLEOTIDE SEQUENCE [LARGE SCALE GENOMIC DNA]</scope>
    <source>
        <strain evidence="10">cv. Fuhuasheng</strain>
        <tissue evidence="9">Leaves</tissue>
    </source>
</reference>
<proteinExistence type="inferred from homology"/>
<comment type="subcellular location">
    <subcellularLocation>
        <location evidence="1">Endoplasmic reticulum membrane</location>
        <topology evidence="1">Multi-pass membrane protein</topology>
    </subcellularLocation>
</comment>
<evidence type="ECO:0000256" key="2">
    <source>
        <dbReference type="ARBA" id="ARBA00006109"/>
    </source>
</evidence>
<comment type="caution">
    <text evidence="9">The sequence shown here is derived from an EMBL/GenBank/DDBJ whole genome shotgun (WGS) entry which is preliminary data.</text>
</comment>
<dbReference type="EMBL" id="SDMP01000016">
    <property type="protein sequence ID" value="RYR03464.1"/>
    <property type="molecule type" value="Genomic_DNA"/>
</dbReference>
<keyword evidence="6 8" id="KW-1133">Transmembrane helix</keyword>
<feature type="transmembrane region" description="Helical" evidence="8">
    <location>
        <begin position="124"/>
        <end position="151"/>
    </location>
</feature>